<dbReference type="SUPFAM" id="SSF52833">
    <property type="entry name" value="Thioredoxin-like"/>
    <property type="match status" value="1"/>
</dbReference>
<keyword evidence="3" id="KW-1185">Reference proteome</keyword>
<dbReference type="CDD" id="cd03011">
    <property type="entry name" value="TlpA_like_ScsD_MtbDsbE"/>
    <property type="match status" value="1"/>
</dbReference>
<dbReference type="RefSeq" id="WP_128179255.1">
    <property type="nucleotide sequence ID" value="NZ_CP071409.1"/>
</dbReference>
<gene>
    <name evidence="2" type="ORF">ED28_17225</name>
</gene>
<dbReference type="Proteomes" id="UP000288794">
    <property type="component" value="Unassembled WGS sequence"/>
</dbReference>
<dbReference type="InterPro" id="IPR036249">
    <property type="entry name" value="Thioredoxin-like_sf"/>
</dbReference>
<dbReference type="GO" id="GO:0016209">
    <property type="term" value="F:antioxidant activity"/>
    <property type="evidence" value="ECO:0007669"/>
    <property type="project" value="InterPro"/>
</dbReference>
<name>A0A443I923_9GAMM</name>
<accession>A0A443I923</accession>
<dbReference type="PANTHER" id="PTHR42852">
    <property type="entry name" value="THIOL:DISULFIDE INTERCHANGE PROTEIN DSBE"/>
    <property type="match status" value="1"/>
</dbReference>
<dbReference type="Pfam" id="PF00578">
    <property type="entry name" value="AhpC-TSA"/>
    <property type="match status" value="1"/>
</dbReference>
<dbReference type="InterPro" id="IPR013766">
    <property type="entry name" value="Thioredoxin_domain"/>
</dbReference>
<dbReference type="PANTHER" id="PTHR42852:SF17">
    <property type="entry name" value="THIOREDOXIN-LIKE PROTEIN HI_1115"/>
    <property type="match status" value="1"/>
</dbReference>
<dbReference type="PROSITE" id="PS51352">
    <property type="entry name" value="THIOREDOXIN_2"/>
    <property type="match status" value="1"/>
</dbReference>
<dbReference type="Gene3D" id="3.40.30.10">
    <property type="entry name" value="Glutaredoxin"/>
    <property type="match status" value="1"/>
</dbReference>
<dbReference type="InterPro" id="IPR050553">
    <property type="entry name" value="Thioredoxin_ResA/DsbE_sf"/>
</dbReference>
<dbReference type="AlphaFoldDB" id="A0A443I923"/>
<proteinExistence type="predicted"/>
<dbReference type="EMBL" id="JMEE01000046">
    <property type="protein sequence ID" value="RWR00604.1"/>
    <property type="molecule type" value="Genomic_DNA"/>
</dbReference>
<organism evidence="2 3">
    <name type="scientific">[Pantoea] beijingensis</name>
    <dbReference type="NCBI Taxonomy" id="1324864"/>
    <lineage>
        <taxon>Bacteria</taxon>
        <taxon>Pseudomonadati</taxon>
        <taxon>Pseudomonadota</taxon>
        <taxon>Gammaproteobacteria</taxon>
        <taxon>Enterobacterales</taxon>
        <taxon>Erwiniaceae</taxon>
        <taxon>Erwinia</taxon>
    </lineage>
</organism>
<dbReference type="InterPro" id="IPR000866">
    <property type="entry name" value="AhpC/TSA"/>
</dbReference>
<sequence>MSKLKRWGRDILILAFVMGGAMFVMDRFRAPQAPLAFASQPLHTLDGTDVTLDALSAEKPLLVYFWASWCSVCRVTTPTVARIAQQGGNVISVALRSGDDEKVQRYLQARQFPLTTVNDEKGQLSANWQIGVTPTLVVINKGKVVSTTTGWTSGWGMKLRLWWAARTA</sequence>
<comment type="caution">
    <text evidence="2">The sequence shown here is derived from an EMBL/GenBank/DDBJ whole genome shotgun (WGS) entry which is preliminary data.</text>
</comment>
<evidence type="ECO:0000313" key="3">
    <source>
        <dbReference type="Proteomes" id="UP000288794"/>
    </source>
</evidence>
<reference evidence="2 3" key="1">
    <citation type="submission" date="2014-04" db="EMBL/GenBank/DDBJ databases">
        <title>Draft genome sequence of Pantoea beijingensis strain LMG 27579, an emerging pathogen to Pleurotus eryngii with potential industrial application.</title>
        <authorList>
            <person name="Xu F."/>
            <person name="Liu Y."/>
            <person name="Wang S."/>
            <person name="Yin Y."/>
            <person name="Ma Y."/>
            <person name="Zhao S."/>
            <person name="Rong C."/>
        </authorList>
    </citation>
    <scope>NUCLEOTIDE SEQUENCE [LARGE SCALE GENOMIC DNA]</scope>
    <source>
        <strain evidence="2 3">LMG 27579</strain>
    </source>
</reference>
<evidence type="ECO:0000313" key="2">
    <source>
        <dbReference type="EMBL" id="RWR00604.1"/>
    </source>
</evidence>
<dbReference type="GO" id="GO:0016491">
    <property type="term" value="F:oxidoreductase activity"/>
    <property type="evidence" value="ECO:0007669"/>
    <property type="project" value="InterPro"/>
</dbReference>
<protein>
    <submittedName>
        <fullName evidence="2">Alkyl hydroperoxide reductase</fullName>
    </submittedName>
</protein>
<evidence type="ECO:0000259" key="1">
    <source>
        <dbReference type="PROSITE" id="PS51352"/>
    </source>
</evidence>
<feature type="domain" description="Thioredoxin" evidence="1">
    <location>
        <begin position="31"/>
        <end position="167"/>
    </location>
</feature>